<keyword evidence="4" id="KW-1185">Reference proteome</keyword>
<dbReference type="KEGG" id="cyj:Cyan7822_0704"/>
<dbReference type="AlphaFoldDB" id="E0UAJ5"/>
<evidence type="ECO:0000259" key="2">
    <source>
        <dbReference type="PROSITE" id="PS51773"/>
    </source>
</evidence>
<dbReference type="OrthoDB" id="511607at2"/>
<sequence length="176" mass="19711">MTGLTDTSSNILSKETQAIFEEYNQLNTDDKLALLYYIYEKMGDSITPAGTNAINVDFLSSLIEDFLQLSDNEQLEIMRDIVNAKDSEYSRYYGGLSPNNQLFVWYAWAEAMGDTVVDIPGNYKATEAVNNALSKIEGLDFEAQISILREIASNMGYSDVKNFPTQDDARQVTPSL</sequence>
<dbReference type="InterPro" id="IPR036917">
    <property type="entry name" value="Orange_carotenoid-bd_N_sf"/>
</dbReference>
<keyword evidence="1" id="KW-0793">Thylakoid</keyword>
<evidence type="ECO:0000313" key="4">
    <source>
        <dbReference type="Proteomes" id="UP000008206"/>
    </source>
</evidence>
<evidence type="ECO:0000313" key="3">
    <source>
        <dbReference type="EMBL" id="ADN12736.1"/>
    </source>
</evidence>
<feature type="domain" description="OCP N-terminal" evidence="2">
    <location>
        <begin position="13"/>
        <end position="163"/>
    </location>
</feature>
<comment type="similarity">
    <text evidence="1">Belongs to the orange carotenoid-binding protein family.</text>
</comment>
<dbReference type="GO" id="GO:0030089">
    <property type="term" value="C:phycobilisome"/>
    <property type="evidence" value="ECO:0007669"/>
    <property type="project" value="UniProtKB-UniRule"/>
</dbReference>
<keyword evidence="1" id="KW-0605">Phycobilisome</keyword>
<dbReference type="EMBL" id="CP002198">
    <property type="protein sequence ID" value="ADN12736.1"/>
    <property type="molecule type" value="Genomic_DNA"/>
</dbReference>
<dbReference type="eggNOG" id="COG3631">
    <property type="taxonomic scope" value="Bacteria"/>
</dbReference>
<accession>E0UAJ5</accession>
<dbReference type="RefSeq" id="WP_013320846.1">
    <property type="nucleotide sequence ID" value="NC_014501.1"/>
</dbReference>
<dbReference type="HOGENOM" id="CLU_075069_2_0_3"/>
<dbReference type="STRING" id="497965.Cyan7822_0704"/>
<keyword evidence="1" id="KW-0472">Membrane</keyword>
<dbReference type="Gene3D" id="1.10.2090.10">
    <property type="entry name" value="Orange carotenoid-binding protein, N-terminal domain"/>
    <property type="match status" value="1"/>
</dbReference>
<dbReference type="GO" id="GO:0016037">
    <property type="term" value="P:light absorption"/>
    <property type="evidence" value="ECO:0007669"/>
    <property type="project" value="UniProtKB-UniRule"/>
</dbReference>
<dbReference type="InterPro" id="IPR015233">
    <property type="entry name" value="Orange_carotenoid-bd_N"/>
</dbReference>
<keyword evidence="1" id="KW-0157">Chromophore</keyword>
<dbReference type="SUPFAM" id="SSF81930">
    <property type="entry name" value="Orange carotenoid protein, N-terminal domain"/>
    <property type="match status" value="1"/>
</dbReference>
<dbReference type="GO" id="GO:0031404">
    <property type="term" value="F:chloride ion binding"/>
    <property type="evidence" value="ECO:0007669"/>
    <property type="project" value="InterPro"/>
</dbReference>
<keyword evidence="1" id="KW-0042">Antenna complex</keyword>
<name>E0UAJ5_GLOV7</name>
<proteinExistence type="inferred from homology"/>
<dbReference type="Proteomes" id="UP000008206">
    <property type="component" value="Chromosome"/>
</dbReference>
<evidence type="ECO:0000256" key="1">
    <source>
        <dbReference type="PROSITE-ProRule" id="PRU01109"/>
    </source>
</evidence>
<gene>
    <name evidence="3" type="ordered locus">Cyan7822_0704</name>
</gene>
<protein>
    <submittedName>
        <fullName evidence="3">Orange carotenoid protein</fullName>
    </submittedName>
</protein>
<reference evidence="4" key="1">
    <citation type="journal article" date="2011" name="MBio">
        <title>Novel metabolic attributes of the genus Cyanothece, comprising a group of unicellular nitrogen-fixing Cyanobacteria.</title>
        <authorList>
            <person name="Bandyopadhyay A."/>
            <person name="Elvitigala T."/>
            <person name="Welsh E."/>
            <person name="Stockel J."/>
            <person name="Liberton M."/>
            <person name="Min H."/>
            <person name="Sherman L.A."/>
            <person name="Pakrasi H.B."/>
        </authorList>
    </citation>
    <scope>NUCLEOTIDE SEQUENCE [LARGE SCALE GENOMIC DNA]</scope>
    <source>
        <strain evidence="4">PCC 7822</strain>
    </source>
</reference>
<organism evidence="3 4">
    <name type="scientific">Gloeothece verrucosa (strain PCC 7822)</name>
    <name type="common">Cyanothece sp. (strain PCC 7822)</name>
    <dbReference type="NCBI Taxonomy" id="497965"/>
    <lineage>
        <taxon>Bacteria</taxon>
        <taxon>Bacillati</taxon>
        <taxon>Cyanobacteriota</taxon>
        <taxon>Cyanophyceae</taxon>
        <taxon>Oscillatoriophycideae</taxon>
        <taxon>Chroococcales</taxon>
        <taxon>Aphanothecaceae</taxon>
        <taxon>Gloeothece</taxon>
        <taxon>Gloeothece verrucosa</taxon>
    </lineage>
</organism>
<dbReference type="PROSITE" id="PS51773">
    <property type="entry name" value="OCP_N"/>
    <property type="match status" value="1"/>
</dbReference>
<dbReference type="Pfam" id="PF09150">
    <property type="entry name" value="Carot_N"/>
    <property type="match status" value="1"/>
</dbReference>